<keyword evidence="2" id="KW-0472">Membrane</keyword>
<keyword evidence="4" id="KW-1185">Reference proteome</keyword>
<dbReference type="EMBL" id="JAEDAJ010000008">
    <property type="protein sequence ID" value="MBK0332253.1"/>
    <property type="molecule type" value="Genomic_DNA"/>
</dbReference>
<feature type="region of interest" description="Disordered" evidence="1">
    <location>
        <begin position="1"/>
        <end position="25"/>
    </location>
</feature>
<feature type="transmembrane region" description="Helical" evidence="2">
    <location>
        <begin position="29"/>
        <end position="48"/>
    </location>
</feature>
<evidence type="ECO:0000313" key="3">
    <source>
        <dbReference type="EMBL" id="MBK0332253.1"/>
    </source>
</evidence>
<sequence>MDQGRMRTIPSHTLSSSDAPASRGAGRPAVFTAIVMVALVILMTVLLGGPTMPLATSIAMAGVSVLLVAIGWVVAGPRRP</sequence>
<feature type="transmembrane region" description="Helical" evidence="2">
    <location>
        <begin position="54"/>
        <end position="75"/>
    </location>
</feature>
<proteinExistence type="predicted"/>
<dbReference type="RefSeq" id="WP_200503161.1">
    <property type="nucleotide sequence ID" value="NZ_JAEDAJ010000008.1"/>
</dbReference>
<organism evidence="3 4">
    <name type="scientific">Brachybacterium halotolerans</name>
    <dbReference type="NCBI Taxonomy" id="2795215"/>
    <lineage>
        <taxon>Bacteria</taxon>
        <taxon>Bacillati</taxon>
        <taxon>Actinomycetota</taxon>
        <taxon>Actinomycetes</taxon>
        <taxon>Micrococcales</taxon>
        <taxon>Dermabacteraceae</taxon>
        <taxon>Brachybacterium</taxon>
    </lineage>
</organism>
<protein>
    <submittedName>
        <fullName evidence="3">Uncharacterized protein</fullName>
    </submittedName>
</protein>
<dbReference type="Proteomes" id="UP000612352">
    <property type="component" value="Unassembled WGS sequence"/>
</dbReference>
<comment type="caution">
    <text evidence="3">The sequence shown here is derived from an EMBL/GenBank/DDBJ whole genome shotgun (WGS) entry which is preliminary data.</text>
</comment>
<evidence type="ECO:0000256" key="2">
    <source>
        <dbReference type="SAM" id="Phobius"/>
    </source>
</evidence>
<evidence type="ECO:0000256" key="1">
    <source>
        <dbReference type="SAM" id="MobiDB-lite"/>
    </source>
</evidence>
<accession>A0ABS1BCA5</accession>
<feature type="compositionally biased region" description="Polar residues" evidence="1">
    <location>
        <begin position="10"/>
        <end position="19"/>
    </location>
</feature>
<reference evidence="3 4" key="1">
    <citation type="submission" date="2020-12" db="EMBL/GenBank/DDBJ databases">
        <title>Brachybacterium sp. MASK1Z-5, whole genome shotgun sequence.</title>
        <authorList>
            <person name="Tuo L."/>
        </authorList>
    </citation>
    <scope>NUCLEOTIDE SEQUENCE [LARGE SCALE GENOMIC DNA]</scope>
    <source>
        <strain evidence="3 4">MASK1Z-5</strain>
    </source>
</reference>
<keyword evidence="2" id="KW-0812">Transmembrane</keyword>
<evidence type="ECO:0000313" key="4">
    <source>
        <dbReference type="Proteomes" id="UP000612352"/>
    </source>
</evidence>
<gene>
    <name evidence="3" type="ORF">I8D64_12690</name>
</gene>
<keyword evidence="2" id="KW-1133">Transmembrane helix</keyword>
<name>A0ABS1BCA5_9MICO</name>